<gene>
    <name evidence="1" type="ORF">GHK24_10860</name>
</gene>
<sequence length="147" mass="15479">MKSSTSQSIDNYLAAGDGAGSLLAHARLLQKLAHIFADIAPAHLAQASTVANYRAGMVVIHAASGAVATKLRQLAPTLSQEFGKRGCECIGVIVKVQTAEIPRRTTPPAVRPLASGARREIAGLRDRLPPSPLRDALHTLLSRAADE</sequence>
<proteinExistence type="predicted"/>
<reference evidence="1 2" key="1">
    <citation type="submission" date="2019-10" db="EMBL/GenBank/DDBJ databases">
        <title>Whole-genome sequence of the purple nonsulfur photosynthetic bacterium Rhodocyclus tenuis.</title>
        <authorList>
            <person name="Kyndt J.A."/>
            <person name="Meyer T.E."/>
        </authorList>
    </citation>
    <scope>NUCLEOTIDE SEQUENCE [LARGE SCALE GENOMIC DNA]</scope>
    <source>
        <strain evidence="1 2">DSM 110</strain>
    </source>
</reference>
<protein>
    <submittedName>
        <fullName evidence="1">DUF721 domain-containing protein</fullName>
    </submittedName>
</protein>
<dbReference type="OrthoDB" id="8963266at2"/>
<dbReference type="EMBL" id="WIXJ01000008">
    <property type="protein sequence ID" value="MQY52274.1"/>
    <property type="molecule type" value="Genomic_DNA"/>
</dbReference>
<dbReference type="Proteomes" id="UP000480275">
    <property type="component" value="Unassembled WGS sequence"/>
</dbReference>
<dbReference type="Pfam" id="PF05258">
    <property type="entry name" value="DciA"/>
    <property type="match status" value="1"/>
</dbReference>
<accession>A0A6L5K039</accession>
<comment type="caution">
    <text evidence="1">The sequence shown here is derived from an EMBL/GenBank/DDBJ whole genome shotgun (WGS) entry which is preliminary data.</text>
</comment>
<dbReference type="AlphaFoldDB" id="A0A6L5K039"/>
<evidence type="ECO:0000313" key="2">
    <source>
        <dbReference type="Proteomes" id="UP000480275"/>
    </source>
</evidence>
<dbReference type="InterPro" id="IPR007922">
    <property type="entry name" value="DciA-like"/>
</dbReference>
<name>A0A6L5K039_RHOTE</name>
<evidence type="ECO:0000313" key="1">
    <source>
        <dbReference type="EMBL" id="MQY52274.1"/>
    </source>
</evidence>
<organism evidence="1 2">
    <name type="scientific">Rhodocyclus tenuis</name>
    <name type="common">Rhodospirillum tenue</name>
    <dbReference type="NCBI Taxonomy" id="1066"/>
    <lineage>
        <taxon>Bacteria</taxon>
        <taxon>Pseudomonadati</taxon>
        <taxon>Pseudomonadota</taxon>
        <taxon>Betaproteobacteria</taxon>
        <taxon>Rhodocyclales</taxon>
        <taxon>Rhodocyclaceae</taxon>
        <taxon>Rhodocyclus</taxon>
    </lineage>
</organism>